<comment type="caution">
    <text evidence="3">The sequence shown here is derived from an EMBL/GenBank/DDBJ whole genome shotgun (WGS) entry which is preliminary data.</text>
</comment>
<dbReference type="Proteomes" id="UP000642180">
    <property type="component" value="Unassembled WGS sequence"/>
</dbReference>
<gene>
    <name evidence="3" type="ORF">GCM10008066_30960</name>
</gene>
<dbReference type="Pfam" id="PF00691">
    <property type="entry name" value="OmpA"/>
    <property type="match status" value="1"/>
</dbReference>
<dbReference type="PANTHER" id="PTHR30329:SF21">
    <property type="entry name" value="LIPOPROTEIN YIAD-RELATED"/>
    <property type="match status" value="1"/>
</dbReference>
<proteinExistence type="predicted"/>
<dbReference type="InterPro" id="IPR050330">
    <property type="entry name" value="Bact_OuterMem_StrucFunc"/>
</dbReference>
<dbReference type="AlphaFoldDB" id="A0A8J3F7T5"/>
<evidence type="ECO:0000256" key="1">
    <source>
        <dbReference type="PROSITE-ProRule" id="PRU00473"/>
    </source>
</evidence>
<name>A0A8J3F7T5_9BURK</name>
<dbReference type="RefSeq" id="WP_188382275.1">
    <property type="nucleotide sequence ID" value="NZ_BMDI01000005.1"/>
</dbReference>
<evidence type="ECO:0000313" key="3">
    <source>
        <dbReference type="EMBL" id="GGI21821.1"/>
    </source>
</evidence>
<dbReference type="SUPFAM" id="SSF103088">
    <property type="entry name" value="OmpA-like"/>
    <property type="match status" value="1"/>
</dbReference>
<dbReference type="GO" id="GO:0016020">
    <property type="term" value="C:membrane"/>
    <property type="evidence" value="ECO:0007669"/>
    <property type="project" value="UniProtKB-UniRule"/>
</dbReference>
<sequence length="351" mass="36381">MSKHPDLNGTALALLRALDRGEVRGIRVLSERAAGRPLGGAADLDVMRKYLGETRHLIDRGYLSRKPAGTSIRLSLTRKGRRALHPGTPFWPAPVTLALGASLLAAGVTGCAPMPPEQPRALLMGAPVLTGLAQVRDPQTGTDYFVPCNPCAAPTPKTPMLGSADVAPEANGKPAARPQPSILAKLDAHTVATLAMPAEVDAIPAGSAQLTDDVRPVTVVAVGPATAAPVAVTASRSLRSLPFSSSVANLNDEAKHGLSELLPLAMTAERVLIRGRTDSTGTAAGNRALAIARAATVRAAFVSGGVDPRKLKVSYCVTCFVASNDTEAGRSANRRVEVELVMPAMAVAGRK</sequence>
<evidence type="ECO:0000313" key="4">
    <source>
        <dbReference type="Proteomes" id="UP000642180"/>
    </source>
</evidence>
<dbReference type="InterPro" id="IPR036737">
    <property type="entry name" value="OmpA-like_sf"/>
</dbReference>
<protein>
    <recommendedName>
        <fullName evidence="2">OmpA-like domain-containing protein</fullName>
    </recommendedName>
</protein>
<evidence type="ECO:0000259" key="2">
    <source>
        <dbReference type="PROSITE" id="PS51123"/>
    </source>
</evidence>
<dbReference type="PROSITE" id="PS51123">
    <property type="entry name" value="OMPA_2"/>
    <property type="match status" value="1"/>
</dbReference>
<keyword evidence="4" id="KW-1185">Reference proteome</keyword>
<dbReference type="CDD" id="cd07185">
    <property type="entry name" value="OmpA_C-like"/>
    <property type="match status" value="1"/>
</dbReference>
<feature type="domain" description="OmpA-like" evidence="2">
    <location>
        <begin position="230"/>
        <end position="344"/>
    </location>
</feature>
<dbReference type="PANTHER" id="PTHR30329">
    <property type="entry name" value="STATOR ELEMENT OF FLAGELLAR MOTOR COMPLEX"/>
    <property type="match status" value="1"/>
</dbReference>
<dbReference type="Gene3D" id="3.30.1330.60">
    <property type="entry name" value="OmpA-like domain"/>
    <property type="match status" value="1"/>
</dbReference>
<organism evidence="3 4">
    <name type="scientific">Oxalicibacterium faecigallinarum</name>
    <dbReference type="NCBI Taxonomy" id="573741"/>
    <lineage>
        <taxon>Bacteria</taxon>
        <taxon>Pseudomonadati</taxon>
        <taxon>Pseudomonadota</taxon>
        <taxon>Betaproteobacteria</taxon>
        <taxon>Burkholderiales</taxon>
        <taxon>Oxalobacteraceae</taxon>
        <taxon>Oxalicibacterium</taxon>
    </lineage>
</organism>
<dbReference type="InterPro" id="IPR006665">
    <property type="entry name" value="OmpA-like"/>
</dbReference>
<dbReference type="EMBL" id="BMDI01000005">
    <property type="protein sequence ID" value="GGI21821.1"/>
    <property type="molecule type" value="Genomic_DNA"/>
</dbReference>
<accession>A0A8J3F7T5</accession>
<keyword evidence="1" id="KW-0472">Membrane</keyword>
<reference evidence="4" key="1">
    <citation type="journal article" date="2019" name="Int. J. Syst. Evol. Microbiol.">
        <title>The Global Catalogue of Microorganisms (GCM) 10K type strain sequencing project: providing services to taxonomists for standard genome sequencing and annotation.</title>
        <authorList>
            <consortium name="The Broad Institute Genomics Platform"/>
            <consortium name="The Broad Institute Genome Sequencing Center for Infectious Disease"/>
            <person name="Wu L."/>
            <person name="Ma J."/>
        </authorList>
    </citation>
    <scope>NUCLEOTIDE SEQUENCE [LARGE SCALE GENOMIC DNA]</scope>
    <source>
        <strain evidence="4">CCM 2767</strain>
    </source>
</reference>